<sequence>MTSAASQKATKAKLHAFFDKLGIEATHMTISSIQSARVSIHNWKPDEPLSNVASIAKPNATKAETVAALDHRLPVPSTHRASRGKVAHSIIEMLIEPTFLEVRISITALAWVRRLKQSFTSSIFYAKWATDAPG</sequence>
<gene>
    <name evidence="1" type="ORF">AC579_9355</name>
</gene>
<dbReference type="Proteomes" id="UP000073492">
    <property type="component" value="Unassembled WGS sequence"/>
</dbReference>
<dbReference type="EMBL" id="LFZO01000390">
    <property type="protein sequence ID" value="KXT08924.1"/>
    <property type="molecule type" value="Genomic_DNA"/>
</dbReference>
<organism evidence="1 2">
    <name type="scientific">Pseudocercospora musae</name>
    <dbReference type="NCBI Taxonomy" id="113226"/>
    <lineage>
        <taxon>Eukaryota</taxon>
        <taxon>Fungi</taxon>
        <taxon>Dikarya</taxon>
        <taxon>Ascomycota</taxon>
        <taxon>Pezizomycotina</taxon>
        <taxon>Dothideomycetes</taxon>
        <taxon>Dothideomycetidae</taxon>
        <taxon>Mycosphaerellales</taxon>
        <taxon>Mycosphaerellaceae</taxon>
        <taxon>Pseudocercospora</taxon>
    </lineage>
</organism>
<proteinExistence type="predicted"/>
<name>A0A139I2J1_9PEZI</name>
<accession>A0A139I2J1</accession>
<keyword evidence="2" id="KW-1185">Reference proteome</keyword>
<protein>
    <submittedName>
        <fullName evidence="1">Uncharacterized protein</fullName>
    </submittedName>
</protein>
<evidence type="ECO:0000313" key="1">
    <source>
        <dbReference type="EMBL" id="KXT08924.1"/>
    </source>
</evidence>
<dbReference type="OrthoDB" id="310895at2759"/>
<comment type="caution">
    <text evidence="1">The sequence shown here is derived from an EMBL/GenBank/DDBJ whole genome shotgun (WGS) entry which is preliminary data.</text>
</comment>
<reference evidence="1 2" key="1">
    <citation type="submission" date="2015-07" db="EMBL/GenBank/DDBJ databases">
        <title>Comparative genomics of the Sigatoka disease complex on banana suggests a link between parallel evolutionary changes in Pseudocercospora fijiensis and Pseudocercospora eumusae and increased virulence on the banana host.</title>
        <authorList>
            <person name="Chang T.-C."/>
            <person name="Salvucci A."/>
            <person name="Crous P.W."/>
            <person name="Stergiopoulos I."/>
        </authorList>
    </citation>
    <scope>NUCLEOTIDE SEQUENCE [LARGE SCALE GENOMIC DNA]</scope>
    <source>
        <strain evidence="1 2">CBS 116634</strain>
    </source>
</reference>
<dbReference type="AlphaFoldDB" id="A0A139I2J1"/>
<evidence type="ECO:0000313" key="2">
    <source>
        <dbReference type="Proteomes" id="UP000073492"/>
    </source>
</evidence>